<dbReference type="SUPFAM" id="SSF47226">
    <property type="entry name" value="Histidine-containing phosphotransfer domain, HPT domain"/>
    <property type="match status" value="1"/>
</dbReference>
<evidence type="ECO:0000256" key="10">
    <source>
        <dbReference type="ARBA" id="ARBA00023012"/>
    </source>
</evidence>
<evidence type="ECO:0000256" key="12">
    <source>
        <dbReference type="PROSITE-ProRule" id="PRU00110"/>
    </source>
</evidence>
<evidence type="ECO:0000256" key="7">
    <source>
        <dbReference type="ARBA" id="ARBA00022741"/>
    </source>
</evidence>
<keyword evidence="6" id="KW-0808">Transferase</keyword>
<dbReference type="InterPro" id="IPR037006">
    <property type="entry name" value="CheA-like_homodim_sf"/>
</dbReference>
<dbReference type="GO" id="GO:0005524">
    <property type="term" value="F:ATP binding"/>
    <property type="evidence" value="ECO:0007669"/>
    <property type="project" value="UniProtKB-KW"/>
</dbReference>
<dbReference type="PRINTS" id="PR00344">
    <property type="entry name" value="BCTRLSENSOR"/>
</dbReference>
<dbReference type="AlphaFoldDB" id="A0A7W4NZ99"/>
<dbReference type="Proteomes" id="UP000577891">
    <property type="component" value="Unassembled WGS sequence"/>
</dbReference>
<dbReference type="FunFam" id="3.30.565.10:FF:000016">
    <property type="entry name" value="Chemotaxis protein CheA, putative"/>
    <property type="match status" value="1"/>
</dbReference>
<dbReference type="InterPro" id="IPR036097">
    <property type="entry name" value="HisK_dim/P_sf"/>
</dbReference>
<organism evidence="17 18">
    <name type="scientific">Gluconacetobacter asukensis</name>
    <dbReference type="NCBI Taxonomy" id="1017181"/>
    <lineage>
        <taxon>Bacteria</taxon>
        <taxon>Pseudomonadati</taxon>
        <taxon>Pseudomonadota</taxon>
        <taxon>Alphaproteobacteria</taxon>
        <taxon>Acetobacterales</taxon>
        <taxon>Acetobacteraceae</taxon>
        <taxon>Gluconacetobacter</taxon>
    </lineage>
</organism>
<dbReference type="InterPro" id="IPR005467">
    <property type="entry name" value="His_kinase_dom"/>
</dbReference>
<evidence type="ECO:0000256" key="5">
    <source>
        <dbReference type="ARBA" id="ARBA00022553"/>
    </source>
</evidence>
<dbReference type="PANTHER" id="PTHR43395:SF10">
    <property type="entry name" value="CHEMOTAXIS PROTEIN CHEA"/>
    <property type="match status" value="1"/>
</dbReference>
<dbReference type="SUPFAM" id="SSF55874">
    <property type="entry name" value="ATPase domain of HSP90 chaperone/DNA topoisomerase II/histidine kinase"/>
    <property type="match status" value="1"/>
</dbReference>
<gene>
    <name evidence="17" type="ORF">HLH35_04585</name>
</gene>
<dbReference type="InterPro" id="IPR008207">
    <property type="entry name" value="Sig_transdc_His_kin_Hpt_dom"/>
</dbReference>
<dbReference type="InterPro" id="IPR036641">
    <property type="entry name" value="HPT_dom_sf"/>
</dbReference>
<dbReference type="SUPFAM" id="SSF50341">
    <property type="entry name" value="CheW-like"/>
    <property type="match status" value="1"/>
</dbReference>
<dbReference type="InterPro" id="IPR002545">
    <property type="entry name" value="CheW-lke_dom"/>
</dbReference>
<evidence type="ECO:0000256" key="3">
    <source>
        <dbReference type="ARBA" id="ARBA00021495"/>
    </source>
</evidence>
<dbReference type="CDD" id="cd00731">
    <property type="entry name" value="CheA_reg"/>
    <property type="match status" value="1"/>
</dbReference>
<feature type="compositionally biased region" description="Acidic residues" evidence="13">
    <location>
        <begin position="278"/>
        <end position="294"/>
    </location>
</feature>
<dbReference type="Pfam" id="PF02895">
    <property type="entry name" value="H-kinase_dim"/>
    <property type="match status" value="1"/>
</dbReference>
<dbReference type="PANTHER" id="PTHR43395">
    <property type="entry name" value="SENSOR HISTIDINE KINASE CHEA"/>
    <property type="match status" value="1"/>
</dbReference>
<keyword evidence="5 12" id="KW-0597">Phosphoprotein</keyword>
<dbReference type="Gene3D" id="1.20.120.160">
    <property type="entry name" value="HPT domain"/>
    <property type="match status" value="1"/>
</dbReference>
<evidence type="ECO:0000313" key="17">
    <source>
        <dbReference type="EMBL" id="MBB2171404.1"/>
    </source>
</evidence>
<accession>A0A7W4NZ99</accession>
<dbReference type="Pfam" id="PF02518">
    <property type="entry name" value="HATPase_c"/>
    <property type="match status" value="1"/>
</dbReference>
<dbReference type="Gene3D" id="3.30.565.10">
    <property type="entry name" value="Histidine kinase-like ATPase, C-terminal domain"/>
    <property type="match status" value="1"/>
</dbReference>
<keyword evidence="9" id="KW-0067">ATP-binding</keyword>
<feature type="domain" description="CheW-like" evidence="15">
    <location>
        <begin position="611"/>
        <end position="749"/>
    </location>
</feature>
<dbReference type="PROSITE" id="PS50894">
    <property type="entry name" value="HPT"/>
    <property type="match status" value="1"/>
</dbReference>
<dbReference type="CDD" id="cd16916">
    <property type="entry name" value="HATPase_CheA-like"/>
    <property type="match status" value="1"/>
</dbReference>
<dbReference type="InterPro" id="IPR051315">
    <property type="entry name" value="Bact_Chemotaxis_CheA"/>
</dbReference>
<evidence type="ECO:0000259" key="15">
    <source>
        <dbReference type="PROSITE" id="PS50851"/>
    </source>
</evidence>
<dbReference type="RefSeq" id="WP_182978031.1">
    <property type="nucleotide sequence ID" value="NZ_BAABGB010000027.1"/>
</dbReference>
<dbReference type="GO" id="GO:0000155">
    <property type="term" value="F:phosphorelay sensor kinase activity"/>
    <property type="evidence" value="ECO:0007669"/>
    <property type="project" value="InterPro"/>
</dbReference>
<dbReference type="InterPro" id="IPR004105">
    <property type="entry name" value="CheA-like_dim"/>
</dbReference>
<dbReference type="Pfam" id="PF01627">
    <property type="entry name" value="Hpt"/>
    <property type="match status" value="1"/>
</dbReference>
<dbReference type="SMART" id="SM00260">
    <property type="entry name" value="CheW"/>
    <property type="match status" value="1"/>
</dbReference>
<evidence type="ECO:0000256" key="6">
    <source>
        <dbReference type="ARBA" id="ARBA00022679"/>
    </source>
</evidence>
<reference evidence="17 18" key="1">
    <citation type="submission" date="2020-04" db="EMBL/GenBank/DDBJ databases">
        <title>Description of novel Gluconacetobacter.</title>
        <authorList>
            <person name="Sombolestani A."/>
        </authorList>
    </citation>
    <scope>NUCLEOTIDE SEQUENCE [LARGE SCALE GENOMIC DNA]</scope>
    <source>
        <strain evidence="17 18">LMG 27724</strain>
    </source>
</reference>
<dbReference type="PROSITE" id="PS50851">
    <property type="entry name" value="CHEW"/>
    <property type="match status" value="1"/>
</dbReference>
<keyword evidence="8" id="KW-0418">Kinase</keyword>
<dbReference type="SMART" id="SM00073">
    <property type="entry name" value="HPT"/>
    <property type="match status" value="1"/>
</dbReference>
<evidence type="ECO:0000256" key="13">
    <source>
        <dbReference type="SAM" id="MobiDB-lite"/>
    </source>
</evidence>
<evidence type="ECO:0000256" key="1">
    <source>
        <dbReference type="ARBA" id="ARBA00000085"/>
    </source>
</evidence>
<evidence type="ECO:0000256" key="9">
    <source>
        <dbReference type="ARBA" id="ARBA00022840"/>
    </source>
</evidence>
<feature type="compositionally biased region" description="Pro residues" evidence="13">
    <location>
        <begin position="311"/>
        <end position="322"/>
    </location>
</feature>
<evidence type="ECO:0000256" key="2">
    <source>
        <dbReference type="ARBA" id="ARBA00012438"/>
    </source>
</evidence>
<dbReference type="CDD" id="cd00088">
    <property type="entry name" value="HPT"/>
    <property type="match status" value="1"/>
</dbReference>
<dbReference type="EC" id="2.7.13.3" evidence="2"/>
<dbReference type="SMART" id="SM00387">
    <property type="entry name" value="HATPase_c"/>
    <property type="match status" value="1"/>
</dbReference>
<dbReference type="Gene3D" id="2.30.30.40">
    <property type="entry name" value="SH3 Domains"/>
    <property type="match status" value="1"/>
</dbReference>
<dbReference type="PROSITE" id="PS50109">
    <property type="entry name" value="HIS_KIN"/>
    <property type="match status" value="1"/>
</dbReference>
<protein>
    <recommendedName>
        <fullName evidence="3">Chemotaxis protein CheA</fullName>
        <ecNumber evidence="2">2.7.13.3</ecNumber>
    </recommendedName>
</protein>
<evidence type="ECO:0000313" key="18">
    <source>
        <dbReference type="Proteomes" id="UP000577891"/>
    </source>
</evidence>
<sequence length="764" mass="81191">MSSDMDDILQIFFQECDEQLQELERGLSALSDGESEHETVNAVFRAVHSIKGGAASFGLDNLVRFSHVFENSLDGLRSGRFAPTHDVVKTFLKAMDVLSDLVNEARGGAAVDPARVAESHAELAAINSTGGDHDGGASAATTEDVIPVDFSPVPIDFEPVAADFEPIPFDFDFGEETPAPAAAALRVTFHPHDALYERGDDARNILIGLADIARECGGEIQITCDWSALPPLADLVPDKSYLTWHIVLPPEVSEESANTVFDWVSEDCDFSIVRESAEDEVPLEQDGEQAEPAETEAAGAPPPEEERTAEPPAPEPALPPPVEALLPMPVAAALDLHPGSTTTPPPATGAAQAAARKPEQASIRVDLHRIDDLMDLVGELVIAQAAIESLSRRTDAAGQHELVQSISSMQSLTRDIQDAVMAVRAQPVRAVFQRMQRVVREACSMTGKDIVLTLEGEDTEVDRTLVEKLTDPLTHMLRNAVDHGIESTEARIAAGKPAEGHIVLSAEHRSGRILITIKDDGAGINRQRVFDTAVKRGIIPPNAVLSDDEINNLIFMPGFSTAATISNLSGRGVGMDVVKQAIQSLGGRITISSTPGKGTIFGFSLPLTLAILDGMLIAAGGSTMVIPISSVIETMIVKQSDIYALPDGSNVISIRGDCMPLIPLATALKLSDAPSRDSLDASIILVVENESGARAALIVDEIRDQTQVVIKSIESNYRQIFGVSAATILGDGSVSLILDVSALVASAIGHIDSKPSNTRPELAA</sequence>
<dbReference type="GO" id="GO:0006935">
    <property type="term" value="P:chemotaxis"/>
    <property type="evidence" value="ECO:0007669"/>
    <property type="project" value="UniProtKB-KW"/>
</dbReference>
<dbReference type="FunFam" id="2.30.30.40:FF:000048">
    <property type="entry name" value="Chemotaxis protein CheA, putative"/>
    <property type="match status" value="1"/>
</dbReference>
<keyword evidence="7" id="KW-0547">Nucleotide-binding</keyword>
<dbReference type="InterPro" id="IPR036890">
    <property type="entry name" value="HATPase_C_sf"/>
</dbReference>
<dbReference type="EMBL" id="JABEQE010000003">
    <property type="protein sequence ID" value="MBB2171404.1"/>
    <property type="molecule type" value="Genomic_DNA"/>
</dbReference>
<evidence type="ECO:0000259" key="16">
    <source>
        <dbReference type="PROSITE" id="PS50894"/>
    </source>
</evidence>
<feature type="compositionally biased region" description="Low complexity" evidence="13">
    <location>
        <begin position="335"/>
        <end position="355"/>
    </location>
</feature>
<comment type="function">
    <text evidence="11">Involved in the transmission of sensory signals from the chemoreceptors to the flagellar motors. CheA is autophosphorylated; it can transfer its phosphate group to either CheB or CheY.</text>
</comment>
<name>A0A7W4NZ99_9PROT</name>
<dbReference type="InterPro" id="IPR004358">
    <property type="entry name" value="Sig_transdc_His_kin-like_C"/>
</dbReference>
<keyword evidence="10" id="KW-0902">Two-component regulatory system</keyword>
<feature type="domain" description="HPt" evidence="16">
    <location>
        <begin position="1"/>
        <end position="105"/>
    </location>
</feature>
<comment type="caution">
    <text evidence="17">The sequence shown here is derived from an EMBL/GenBank/DDBJ whole genome shotgun (WGS) entry which is preliminary data.</text>
</comment>
<keyword evidence="18" id="KW-1185">Reference proteome</keyword>
<evidence type="ECO:0000256" key="11">
    <source>
        <dbReference type="ARBA" id="ARBA00035100"/>
    </source>
</evidence>
<evidence type="ECO:0000256" key="4">
    <source>
        <dbReference type="ARBA" id="ARBA00022500"/>
    </source>
</evidence>
<feature type="region of interest" description="Disordered" evidence="13">
    <location>
        <begin position="278"/>
        <end position="323"/>
    </location>
</feature>
<dbReference type="Gene3D" id="1.10.287.560">
    <property type="entry name" value="Histidine kinase CheA-like, homodimeric domain"/>
    <property type="match status" value="1"/>
</dbReference>
<dbReference type="SMART" id="SM01231">
    <property type="entry name" value="H-kinase_dim"/>
    <property type="match status" value="1"/>
</dbReference>
<feature type="domain" description="Histidine kinase" evidence="14">
    <location>
        <begin position="375"/>
        <end position="609"/>
    </location>
</feature>
<evidence type="ECO:0000256" key="8">
    <source>
        <dbReference type="ARBA" id="ARBA00022777"/>
    </source>
</evidence>
<feature type="modified residue" description="Phosphohistidine" evidence="12">
    <location>
        <position position="48"/>
    </location>
</feature>
<dbReference type="SUPFAM" id="SSF47384">
    <property type="entry name" value="Homodimeric domain of signal transducing histidine kinase"/>
    <property type="match status" value="1"/>
</dbReference>
<proteinExistence type="predicted"/>
<comment type="catalytic activity">
    <reaction evidence="1">
        <text>ATP + protein L-histidine = ADP + protein N-phospho-L-histidine.</text>
        <dbReference type="EC" id="2.7.13.3"/>
    </reaction>
</comment>
<evidence type="ECO:0000259" key="14">
    <source>
        <dbReference type="PROSITE" id="PS50109"/>
    </source>
</evidence>
<dbReference type="InterPro" id="IPR036061">
    <property type="entry name" value="CheW-like_dom_sf"/>
</dbReference>
<dbReference type="InterPro" id="IPR003594">
    <property type="entry name" value="HATPase_dom"/>
</dbReference>
<feature type="region of interest" description="Disordered" evidence="13">
    <location>
        <begin position="335"/>
        <end position="359"/>
    </location>
</feature>
<keyword evidence="4" id="KW-0145">Chemotaxis</keyword>
<dbReference type="GO" id="GO:0005737">
    <property type="term" value="C:cytoplasm"/>
    <property type="evidence" value="ECO:0007669"/>
    <property type="project" value="InterPro"/>
</dbReference>
<dbReference type="Pfam" id="PF01584">
    <property type="entry name" value="CheW"/>
    <property type="match status" value="1"/>
</dbReference>